<dbReference type="InterPro" id="IPR015421">
    <property type="entry name" value="PyrdxlP-dep_Trfase_major"/>
</dbReference>
<evidence type="ECO:0000256" key="3">
    <source>
        <dbReference type="ARBA" id="ARBA00022576"/>
    </source>
</evidence>
<proteinExistence type="inferred from homology"/>
<evidence type="ECO:0000256" key="4">
    <source>
        <dbReference type="ARBA" id="ARBA00022679"/>
    </source>
</evidence>
<comment type="catalytic activity">
    <reaction evidence="6">
        <text>L-aspartate + 2-oxoglutarate = oxaloacetate + L-glutamate</text>
        <dbReference type="Rhea" id="RHEA:21824"/>
        <dbReference type="ChEBI" id="CHEBI:16452"/>
        <dbReference type="ChEBI" id="CHEBI:16810"/>
        <dbReference type="ChEBI" id="CHEBI:29985"/>
        <dbReference type="ChEBI" id="CHEBI:29991"/>
        <dbReference type="EC" id="2.6.1.1"/>
    </reaction>
</comment>
<keyword evidence="3 7" id="KW-0032">Aminotransferase</keyword>
<evidence type="ECO:0000313" key="10">
    <source>
        <dbReference type="Proteomes" id="UP001062901"/>
    </source>
</evidence>
<comment type="similarity">
    <text evidence="2 7">Belongs to the class-I pyridoxal-phosphate-dependent aminotransferase family.</text>
</comment>
<evidence type="ECO:0000256" key="2">
    <source>
        <dbReference type="ARBA" id="ARBA00007441"/>
    </source>
</evidence>
<dbReference type="SUPFAM" id="SSF53383">
    <property type="entry name" value="PLP-dependent transferases"/>
    <property type="match status" value="1"/>
</dbReference>
<dbReference type="GO" id="GO:0008483">
    <property type="term" value="F:transaminase activity"/>
    <property type="evidence" value="ECO:0007669"/>
    <property type="project" value="UniProtKB-KW"/>
</dbReference>
<dbReference type="InterPro" id="IPR004839">
    <property type="entry name" value="Aminotransferase_I/II_large"/>
</dbReference>
<dbReference type="PANTHER" id="PTHR46383">
    <property type="entry name" value="ASPARTATE AMINOTRANSFERASE"/>
    <property type="match status" value="1"/>
</dbReference>
<dbReference type="CDD" id="cd00609">
    <property type="entry name" value="AAT_like"/>
    <property type="match status" value="1"/>
</dbReference>
<evidence type="ECO:0000313" key="9">
    <source>
        <dbReference type="EMBL" id="GBQ08140.1"/>
    </source>
</evidence>
<dbReference type="Pfam" id="PF00155">
    <property type="entry name" value="Aminotran_1_2"/>
    <property type="match status" value="1"/>
</dbReference>
<accession>A0ABQ0P0E4</accession>
<dbReference type="PANTHER" id="PTHR46383:SF1">
    <property type="entry name" value="ASPARTATE AMINOTRANSFERASE"/>
    <property type="match status" value="1"/>
</dbReference>
<name>A0ABQ0P0E4_9PROT</name>
<dbReference type="PRINTS" id="PR00753">
    <property type="entry name" value="ACCSYNTHASE"/>
</dbReference>
<dbReference type="InterPro" id="IPR004838">
    <property type="entry name" value="NHTrfase_class1_PyrdxlP-BS"/>
</dbReference>
<comment type="cofactor">
    <cofactor evidence="1 7">
        <name>pyridoxal 5'-phosphate</name>
        <dbReference type="ChEBI" id="CHEBI:597326"/>
    </cofactor>
</comment>
<keyword evidence="10" id="KW-1185">Reference proteome</keyword>
<keyword evidence="5" id="KW-0663">Pyridoxal phosphate</keyword>
<gene>
    <name evidence="9" type="ORF">AA15669_1667</name>
</gene>
<dbReference type="Gene3D" id="3.90.1150.10">
    <property type="entry name" value="Aspartate Aminotransferase, domain 1"/>
    <property type="match status" value="1"/>
</dbReference>
<dbReference type="InterPro" id="IPR015424">
    <property type="entry name" value="PyrdxlP-dep_Trfase"/>
</dbReference>
<reference evidence="9" key="1">
    <citation type="submission" date="2013-04" db="EMBL/GenBank/DDBJ databases">
        <title>The genome sequencing project of 58 acetic acid bacteria.</title>
        <authorList>
            <person name="Okamoto-Kainuma A."/>
            <person name="Ishikawa M."/>
            <person name="Umino S."/>
            <person name="Koizumi Y."/>
            <person name="Shiwa Y."/>
            <person name="Yoshikawa H."/>
            <person name="Matsutani M."/>
            <person name="Matsushita K."/>
        </authorList>
    </citation>
    <scope>NUCLEOTIDE SEQUENCE</scope>
    <source>
        <strain evidence="9">DSM 15669</strain>
    </source>
</reference>
<protein>
    <recommendedName>
        <fullName evidence="7">Aminotransferase</fullName>
        <ecNumber evidence="7">2.6.1.-</ecNumber>
    </recommendedName>
</protein>
<dbReference type="PROSITE" id="PS00105">
    <property type="entry name" value="AA_TRANSFER_CLASS_1"/>
    <property type="match status" value="1"/>
</dbReference>
<keyword evidence="9" id="KW-0378">Hydrolase</keyword>
<dbReference type="Gene3D" id="3.40.640.10">
    <property type="entry name" value="Type I PLP-dependent aspartate aminotransferase-like (Major domain)"/>
    <property type="match status" value="1"/>
</dbReference>
<sequence length="400" mass="43140">MFRPATRISSLPAPATIAVATRARELAAQGKPVLSLALGQPDFPSPAEALTGAIGEVEEGRTGYPPVVGQKDLLEAIAYKFKRDNGLEAKLSQLMVSNGGKQVIFNAFMASLEEGDEVIVPSPYWVSYPLIARMFGGVPVDVVCREEDGFRPDAAHIAQAITPKTRWLVLNFPNNPTGAILERKDLEAIAEVLRTAPHVLIMCDEMYEHLTFDGRTHLSLAQVAPDLADRILIVNGVSKAYAMTGWRVGFAYGPEALIRAMVKVQGNITSGICTLAQGGAKAALYGGMDGVETMRATYERRRNKVVEILRAIPGLTCAMPEGAFYAYPGIKSFIGKCSAAGYKLDSDVAFAEALLEEEHLAVVPGSAFGLGPHVRLSFAASDEQLMEACTRLKRFVQGIR</sequence>
<comment type="caution">
    <text evidence="9">The sequence shown here is derived from an EMBL/GenBank/DDBJ whole genome shotgun (WGS) entry which is preliminary data.</text>
</comment>
<dbReference type="EMBL" id="BAQD01000070">
    <property type="protein sequence ID" value="GBQ08140.1"/>
    <property type="molecule type" value="Genomic_DNA"/>
</dbReference>
<dbReference type="Proteomes" id="UP001062901">
    <property type="component" value="Unassembled WGS sequence"/>
</dbReference>
<dbReference type="InterPro" id="IPR050596">
    <property type="entry name" value="AspAT/PAT-like"/>
</dbReference>
<dbReference type="InterPro" id="IPR015422">
    <property type="entry name" value="PyrdxlP-dep_Trfase_small"/>
</dbReference>
<dbReference type="GO" id="GO:0016787">
    <property type="term" value="F:hydrolase activity"/>
    <property type="evidence" value="ECO:0007669"/>
    <property type="project" value="UniProtKB-KW"/>
</dbReference>
<dbReference type="EC" id="2.6.1.-" evidence="7"/>
<evidence type="ECO:0000256" key="7">
    <source>
        <dbReference type="RuleBase" id="RU000481"/>
    </source>
</evidence>
<organism evidence="9 10">
    <name type="scientific">Saccharibacter floricola DSM 15669</name>
    <dbReference type="NCBI Taxonomy" id="1123227"/>
    <lineage>
        <taxon>Bacteria</taxon>
        <taxon>Pseudomonadati</taxon>
        <taxon>Pseudomonadota</taxon>
        <taxon>Alphaproteobacteria</taxon>
        <taxon>Acetobacterales</taxon>
        <taxon>Acetobacteraceae</taxon>
        <taxon>Saccharibacter</taxon>
    </lineage>
</organism>
<evidence type="ECO:0000256" key="5">
    <source>
        <dbReference type="ARBA" id="ARBA00022898"/>
    </source>
</evidence>
<evidence type="ECO:0000256" key="6">
    <source>
        <dbReference type="ARBA" id="ARBA00049185"/>
    </source>
</evidence>
<dbReference type="RefSeq" id="WP_018980995.1">
    <property type="nucleotide sequence ID" value="NZ_BAQD01000070.1"/>
</dbReference>
<evidence type="ECO:0000259" key="8">
    <source>
        <dbReference type="Pfam" id="PF00155"/>
    </source>
</evidence>
<evidence type="ECO:0000256" key="1">
    <source>
        <dbReference type="ARBA" id="ARBA00001933"/>
    </source>
</evidence>
<feature type="domain" description="Aminotransferase class I/classII large" evidence="8">
    <location>
        <begin position="32"/>
        <end position="392"/>
    </location>
</feature>
<keyword evidence="4 7" id="KW-0808">Transferase</keyword>